<organism evidence="1 2">
    <name type="scientific">Cohnella nanjingensis</name>
    <dbReference type="NCBI Taxonomy" id="1387779"/>
    <lineage>
        <taxon>Bacteria</taxon>
        <taxon>Bacillati</taxon>
        <taxon>Bacillota</taxon>
        <taxon>Bacilli</taxon>
        <taxon>Bacillales</taxon>
        <taxon>Paenibacillaceae</taxon>
        <taxon>Cohnella</taxon>
    </lineage>
</organism>
<evidence type="ECO:0000313" key="1">
    <source>
        <dbReference type="EMBL" id="MBB6670509.1"/>
    </source>
</evidence>
<dbReference type="AlphaFoldDB" id="A0A7X0VFD7"/>
<protein>
    <submittedName>
        <fullName evidence="1">Phage baseplate assembly protein V</fullName>
    </submittedName>
</protein>
<comment type="caution">
    <text evidence="1">The sequence shown here is derived from an EMBL/GenBank/DDBJ whole genome shotgun (WGS) entry which is preliminary data.</text>
</comment>
<dbReference type="RefSeq" id="WP_185141951.1">
    <property type="nucleotide sequence ID" value="NZ_JACJVP010000008.1"/>
</dbReference>
<evidence type="ECO:0000313" key="2">
    <source>
        <dbReference type="Proteomes" id="UP000547209"/>
    </source>
</evidence>
<dbReference type="InterPro" id="IPR037026">
    <property type="entry name" value="Vgr_OB-fold_dom_sf"/>
</dbReference>
<name>A0A7X0VFD7_9BACL</name>
<sequence>MIYIGQVSKADPAAGAVRVTFADRDGLVTSELPVIRPGGWGHEIAIPEPGEMVLCVFLDVSRTAGFCLGTYGDPPGTADQRGTWFEDGSHVYYDRTVKQLIIKAVGGAQITGNVSVTGNLNVSGGLTTGSRA</sequence>
<dbReference type="Gene3D" id="6.20.150.10">
    <property type="match status" value="1"/>
</dbReference>
<keyword evidence="2" id="KW-1185">Reference proteome</keyword>
<accession>A0A7X0VFD7</accession>
<dbReference type="Gene3D" id="2.40.50.230">
    <property type="entry name" value="Gp5 N-terminal domain"/>
    <property type="match status" value="1"/>
</dbReference>
<reference evidence="1 2" key="1">
    <citation type="submission" date="2020-08" db="EMBL/GenBank/DDBJ databases">
        <title>Cohnella phylogeny.</title>
        <authorList>
            <person name="Dunlap C."/>
        </authorList>
    </citation>
    <scope>NUCLEOTIDE SEQUENCE [LARGE SCALE GENOMIC DNA]</scope>
    <source>
        <strain evidence="1 2">DSM 28246</strain>
    </source>
</reference>
<dbReference type="EMBL" id="JACJVP010000008">
    <property type="protein sequence ID" value="MBB6670509.1"/>
    <property type="molecule type" value="Genomic_DNA"/>
</dbReference>
<dbReference type="Proteomes" id="UP000547209">
    <property type="component" value="Unassembled WGS sequence"/>
</dbReference>
<proteinExistence type="predicted"/>
<gene>
    <name evidence="1" type="ORF">H7C19_07385</name>
</gene>